<protein>
    <submittedName>
        <fullName evidence="1">Uncharacterized protein</fullName>
    </submittedName>
</protein>
<keyword evidence="2" id="KW-1185">Reference proteome</keyword>
<dbReference type="Proteomes" id="UP000292082">
    <property type="component" value="Unassembled WGS sequence"/>
</dbReference>
<dbReference type="AlphaFoldDB" id="A0A4Q9NC38"/>
<evidence type="ECO:0000313" key="2">
    <source>
        <dbReference type="Proteomes" id="UP000292082"/>
    </source>
</evidence>
<sequence>MSLFGTHHTGLPMAKPSSTDQRSTSINCCRTKSLVSECGHMCNPISLPLLFCSRLYRRSLARCMSSTTWGLSYCLCSLVSCSALPPHIRTSCCICTSKIGNRDSTTLLARRLNATGV</sequence>
<dbReference type="EMBL" id="ML145176">
    <property type="protein sequence ID" value="TBU55032.1"/>
    <property type="molecule type" value="Genomic_DNA"/>
</dbReference>
<gene>
    <name evidence="1" type="ORF">BD310DRAFT_715963</name>
</gene>
<evidence type="ECO:0000313" key="1">
    <source>
        <dbReference type="EMBL" id="TBU55032.1"/>
    </source>
</evidence>
<accession>A0A4Q9NC38</accession>
<name>A0A4Q9NC38_9APHY</name>
<reference evidence="1 2" key="1">
    <citation type="submission" date="2019-01" db="EMBL/GenBank/DDBJ databases">
        <title>Draft genome sequences of three monokaryotic isolates of the white-rot basidiomycete fungus Dichomitus squalens.</title>
        <authorList>
            <consortium name="DOE Joint Genome Institute"/>
            <person name="Lopez S.C."/>
            <person name="Andreopoulos B."/>
            <person name="Pangilinan J."/>
            <person name="Lipzen A."/>
            <person name="Riley R."/>
            <person name="Ahrendt S."/>
            <person name="Ng V."/>
            <person name="Barry K."/>
            <person name="Daum C."/>
            <person name="Grigoriev I.V."/>
            <person name="Hilden K.S."/>
            <person name="Makela M.R."/>
            <person name="de Vries R.P."/>
        </authorList>
    </citation>
    <scope>NUCLEOTIDE SEQUENCE [LARGE SCALE GENOMIC DNA]</scope>
    <source>
        <strain evidence="1 2">CBS 464.89</strain>
    </source>
</reference>
<organism evidence="1 2">
    <name type="scientific">Dichomitus squalens</name>
    <dbReference type="NCBI Taxonomy" id="114155"/>
    <lineage>
        <taxon>Eukaryota</taxon>
        <taxon>Fungi</taxon>
        <taxon>Dikarya</taxon>
        <taxon>Basidiomycota</taxon>
        <taxon>Agaricomycotina</taxon>
        <taxon>Agaricomycetes</taxon>
        <taxon>Polyporales</taxon>
        <taxon>Polyporaceae</taxon>
        <taxon>Dichomitus</taxon>
    </lineage>
</organism>
<proteinExistence type="predicted"/>